<dbReference type="SMART" id="SM00331">
    <property type="entry name" value="PP2C_SIG"/>
    <property type="match status" value="1"/>
</dbReference>
<dbReference type="RefSeq" id="WP_015360139.1">
    <property type="nucleotide sequence ID" value="NZ_CP014672.1"/>
</dbReference>
<protein>
    <submittedName>
        <fullName evidence="5">Stage II sporulation protein E</fullName>
    </submittedName>
</protein>
<feature type="domain" description="PPM-type phosphatase" evidence="4">
    <location>
        <begin position="567"/>
        <end position="782"/>
    </location>
</feature>
<sequence length="789" mass="87619">MKGTSVYSRGIAVTGKKMTEVWNRLNLTSRKLFVSAFCGIISHGTVLGVLRPFGISFYAALSEGTAVKVLMAVFIFLWNVVRGDLYESLRQIAIILLYEWIGKIFFRDEKNPGYFRNSLLISAATVITGIFLFIITGQILESLIITVIETVIVYILTVVFSATVHDGELTQQGRDMRKHTGYLGILVLGSAFILGISGIGVAWFRIDRIIAGLGLLMLTRHLGPGFGACAGCMAGLALSDSNDSFISLAGAYSIAGMATGMFRGSKFTAGSTFILLQFIFLILYPDLPLYFAEAVIPAVLFMIVPDLRVGKVLSIKSRIDEPEGESEITGRIRRYAAEKICSMSKAFYRLAHTMERQLQDYSFDGDDFCGSIIDQLTQKICSSCNKASVCWEMKLYYTYRVMCDLIDSIQSEGTGTVGEAEKELAFFCVKSGPVIDALSRMIEIKRVDRLWQKILYESRSIIPEQIYCVSEILTGISAEVVNKIKFFSEEEKNIEGLLRKSDFPVMKAEVKRDENGRFHAEIWFDRCKGHKLCRKLIEDTVTKVLGVNMVMDEGDCKNCGRELCIVSLREKEALGVITGISRLKKSKANVSGDSFSFLKTDNGKYVVALSDGMGSGREANKLSETAIGLFEQLLNCGVSIRLSLNLVNMLISARNSEKYATMDVASIDLYTGETEFFKMGAVPSLVVSGNSMDYIRIDNLPAGFHREGSVQCERRKITDGEFIIMMTDGVYEKLSEGFGEKFLDRVISTKNMLNPQEMADSLLKKACGDDENIDDDMTVLVAKVWRKTG</sequence>
<dbReference type="Gene3D" id="3.60.40.10">
    <property type="entry name" value="PPM-type phosphatase domain"/>
    <property type="match status" value="1"/>
</dbReference>
<dbReference type="InterPro" id="IPR045768">
    <property type="entry name" value="SpoIIE_N"/>
</dbReference>
<dbReference type="InterPro" id="IPR052016">
    <property type="entry name" value="Bact_Sigma-Reg"/>
</dbReference>
<dbReference type="SUPFAM" id="SSF81606">
    <property type="entry name" value="PP2C-like"/>
    <property type="match status" value="1"/>
</dbReference>
<feature type="transmembrane region" description="Helical" evidence="2">
    <location>
        <begin position="182"/>
        <end position="206"/>
    </location>
</feature>
<proteinExistence type="predicted"/>
<feature type="transmembrane region" description="Helical" evidence="2">
    <location>
        <begin position="143"/>
        <end position="162"/>
    </location>
</feature>
<dbReference type="AlphaFoldDB" id="A0A1B1YG11"/>
<dbReference type="InterPro" id="IPR036457">
    <property type="entry name" value="PPM-type-like_dom_sf"/>
</dbReference>
<dbReference type="OrthoDB" id="9763774at2"/>
<keyword evidence="2" id="KW-0472">Membrane</keyword>
<name>A0A1B1YG11_THEST</name>
<dbReference type="Proteomes" id="UP000092971">
    <property type="component" value="Chromosome"/>
</dbReference>
<evidence type="ECO:0000313" key="6">
    <source>
        <dbReference type="Proteomes" id="UP000092971"/>
    </source>
</evidence>
<keyword evidence="1" id="KW-0378">Hydrolase</keyword>
<dbReference type="PANTHER" id="PTHR43156:SF2">
    <property type="entry name" value="STAGE II SPORULATION PROTEIN E"/>
    <property type="match status" value="1"/>
</dbReference>
<evidence type="ECO:0000313" key="5">
    <source>
        <dbReference type="EMBL" id="ANW99707.1"/>
    </source>
</evidence>
<dbReference type="EMBL" id="CP014672">
    <property type="protein sequence ID" value="ANW99707.1"/>
    <property type="molecule type" value="Genomic_DNA"/>
</dbReference>
<gene>
    <name evidence="5" type="ORF">CSTERTH_12010</name>
</gene>
<dbReference type="InterPro" id="IPR001932">
    <property type="entry name" value="PPM-type_phosphatase-like_dom"/>
</dbReference>
<organism evidence="5 6">
    <name type="scientific">Thermoclostridium stercorarium subsp. thermolacticum DSM 2910</name>
    <dbReference type="NCBI Taxonomy" id="1121336"/>
    <lineage>
        <taxon>Bacteria</taxon>
        <taxon>Bacillati</taxon>
        <taxon>Bacillota</taxon>
        <taxon>Clostridia</taxon>
        <taxon>Eubacteriales</taxon>
        <taxon>Oscillospiraceae</taxon>
        <taxon>Thermoclostridium</taxon>
    </lineage>
</organism>
<evidence type="ECO:0000256" key="2">
    <source>
        <dbReference type="SAM" id="Phobius"/>
    </source>
</evidence>
<evidence type="ECO:0000259" key="4">
    <source>
        <dbReference type="SMART" id="SM00332"/>
    </source>
</evidence>
<accession>A0A1B1YG11</accession>
<evidence type="ECO:0000256" key="1">
    <source>
        <dbReference type="ARBA" id="ARBA00022801"/>
    </source>
</evidence>
<feature type="domain" description="PPM-type phosphatase" evidence="3">
    <location>
        <begin position="575"/>
        <end position="784"/>
    </location>
</feature>
<keyword evidence="2" id="KW-0812">Transmembrane</keyword>
<dbReference type="Pfam" id="PF07228">
    <property type="entry name" value="SpoIIE"/>
    <property type="match status" value="1"/>
</dbReference>
<dbReference type="SMART" id="SM00332">
    <property type="entry name" value="PP2Cc"/>
    <property type="match status" value="1"/>
</dbReference>
<dbReference type="PANTHER" id="PTHR43156">
    <property type="entry name" value="STAGE II SPORULATION PROTEIN E-RELATED"/>
    <property type="match status" value="1"/>
</dbReference>
<dbReference type="Pfam" id="PF19732">
    <property type="entry name" value="SpoIIE_N"/>
    <property type="match status" value="1"/>
</dbReference>
<keyword evidence="2" id="KW-1133">Transmembrane helix</keyword>
<feature type="transmembrane region" description="Helical" evidence="2">
    <location>
        <begin position="56"/>
        <end position="81"/>
    </location>
</feature>
<feature type="transmembrane region" description="Helical" evidence="2">
    <location>
        <begin position="244"/>
        <end position="262"/>
    </location>
</feature>
<reference evidence="5 6" key="1">
    <citation type="submission" date="2016-02" db="EMBL/GenBank/DDBJ databases">
        <title>Comparison of Clostridium stercorarium subspecies using comparative genomics and transcriptomics.</title>
        <authorList>
            <person name="Schellenberg J."/>
            <person name="Thallinger G."/>
            <person name="Levin D.B."/>
            <person name="Zhang X."/>
            <person name="Alvare G."/>
            <person name="Fristensky B."/>
            <person name="Sparling R."/>
        </authorList>
    </citation>
    <scope>NUCLEOTIDE SEQUENCE [LARGE SCALE GENOMIC DNA]</scope>
    <source>
        <strain evidence="5 6">DSM 2910</strain>
    </source>
</reference>
<evidence type="ECO:0000259" key="3">
    <source>
        <dbReference type="SMART" id="SM00331"/>
    </source>
</evidence>
<dbReference type="GO" id="GO:0016791">
    <property type="term" value="F:phosphatase activity"/>
    <property type="evidence" value="ECO:0007669"/>
    <property type="project" value="TreeGrafter"/>
</dbReference>
<feature type="transmembrane region" description="Helical" evidence="2">
    <location>
        <begin position="32"/>
        <end position="50"/>
    </location>
</feature>
<feature type="transmembrane region" description="Helical" evidence="2">
    <location>
        <begin position="118"/>
        <end position="136"/>
    </location>
</feature>